<keyword evidence="2 8" id="KW-0812">Transmembrane</keyword>
<feature type="compositionally biased region" description="Polar residues" evidence="7">
    <location>
        <begin position="10"/>
        <end position="30"/>
    </location>
</feature>
<evidence type="ECO:0000256" key="5">
    <source>
        <dbReference type="ARBA" id="ARBA00023136"/>
    </source>
</evidence>
<dbReference type="PROSITE" id="PS00018">
    <property type="entry name" value="EF_HAND_1"/>
    <property type="match status" value="2"/>
</dbReference>
<comment type="caution">
    <text evidence="10">The sequence shown here is derived from an EMBL/GenBank/DDBJ whole genome shotgun (WGS) entry which is preliminary data.</text>
</comment>
<dbReference type="PANTHER" id="PTHR10037:SF62">
    <property type="entry name" value="SODIUM CHANNEL PROTEIN 60E"/>
    <property type="match status" value="1"/>
</dbReference>
<dbReference type="InterPro" id="IPR005821">
    <property type="entry name" value="Ion_trans_dom"/>
</dbReference>
<feature type="domain" description="EF-hand" evidence="9">
    <location>
        <begin position="371"/>
        <end position="406"/>
    </location>
</feature>
<feature type="region of interest" description="Disordered" evidence="7">
    <location>
        <begin position="503"/>
        <end position="526"/>
    </location>
</feature>
<dbReference type="InterPro" id="IPR027359">
    <property type="entry name" value="Volt_channel_dom_sf"/>
</dbReference>
<protein>
    <submittedName>
        <fullName evidence="10">CAC protein</fullName>
    </submittedName>
</protein>
<dbReference type="AlphaFoldDB" id="A0A812NK17"/>
<proteinExistence type="predicted"/>
<dbReference type="InterPro" id="IPR043203">
    <property type="entry name" value="VGCC_Ca_Na"/>
</dbReference>
<keyword evidence="5 8" id="KW-0472">Membrane</keyword>
<feature type="transmembrane region" description="Helical" evidence="8">
    <location>
        <begin position="280"/>
        <end position="303"/>
    </location>
</feature>
<dbReference type="Proteomes" id="UP000604046">
    <property type="component" value="Unassembled WGS sequence"/>
</dbReference>
<evidence type="ECO:0000313" key="10">
    <source>
        <dbReference type="EMBL" id="CAE7311024.1"/>
    </source>
</evidence>
<dbReference type="SMART" id="SM00054">
    <property type="entry name" value="EFh"/>
    <property type="match status" value="2"/>
</dbReference>
<comment type="subcellular location">
    <subcellularLocation>
        <location evidence="1">Membrane</location>
        <topology evidence="1">Multi-pass membrane protein</topology>
    </subcellularLocation>
</comment>
<dbReference type="Gene3D" id="1.10.238.10">
    <property type="entry name" value="EF-hand"/>
    <property type="match status" value="1"/>
</dbReference>
<evidence type="ECO:0000256" key="4">
    <source>
        <dbReference type="ARBA" id="ARBA00022989"/>
    </source>
</evidence>
<evidence type="ECO:0000256" key="3">
    <source>
        <dbReference type="ARBA" id="ARBA00022837"/>
    </source>
</evidence>
<feature type="compositionally biased region" description="Basic and acidic residues" evidence="7">
    <location>
        <begin position="675"/>
        <end position="692"/>
    </location>
</feature>
<name>A0A812NK17_9DINO</name>
<feature type="coiled-coil region" evidence="6">
    <location>
        <begin position="311"/>
        <end position="338"/>
    </location>
</feature>
<keyword evidence="3" id="KW-0106">Calcium</keyword>
<keyword evidence="6" id="KW-0175">Coiled coil</keyword>
<feature type="region of interest" description="Disordered" evidence="7">
    <location>
        <begin position="641"/>
        <end position="692"/>
    </location>
</feature>
<dbReference type="Pfam" id="PF13499">
    <property type="entry name" value="EF-hand_7"/>
    <property type="match status" value="1"/>
</dbReference>
<dbReference type="OrthoDB" id="444540at2759"/>
<dbReference type="InterPro" id="IPR002048">
    <property type="entry name" value="EF_hand_dom"/>
</dbReference>
<evidence type="ECO:0000256" key="2">
    <source>
        <dbReference type="ARBA" id="ARBA00022692"/>
    </source>
</evidence>
<dbReference type="Gene3D" id="1.20.120.350">
    <property type="entry name" value="Voltage-gated potassium channels. Chain C"/>
    <property type="match status" value="1"/>
</dbReference>
<dbReference type="SUPFAM" id="SSF81324">
    <property type="entry name" value="Voltage-gated potassium channels"/>
    <property type="match status" value="1"/>
</dbReference>
<gene>
    <name evidence="10" type="primary">CAC</name>
    <name evidence="10" type="ORF">SNAT2548_LOCUS16343</name>
</gene>
<reference evidence="10" key="1">
    <citation type="submission" date="2021-02" db="EMBL/GenBank/DDBJ databases">
        <authorList>
            <person name="Dougan E. K."/>
            <person name="Rhodes N."/>
            <person name="Thang M."/>
            <person name="Chan C."/>
        </authorList>
    </citation>
    <scope>NUCLEOTIDE SEQUENCE</scope>
</reference>
<evidence type="ECO:0000256" key="1">
    <source>
        <dbReference type="ARBA" id="ARBA00004141"/>
    </source>
</evidence>
<dbReference type="GO" id="GO:0005509">
    <property type="term" value="F:calcium ion binding"/>
    <property type="evidence" value="ECO:0007669"/>
    <property type="project" value="InterPro"/>
</dbReference>
<dbReference type="CDD" id="cd00051">
    <property type="entry name" value="EFh"/>
    <property type="match status" value="1"/>
</dbReference>
<feature type="transmembrane region" description="Helical" evidence="8">
    <location>
        <begin position="188"/>
        <end position="216"/>
    </location>
</feature>
<feature type="domain" description="EF-hand" evidence="9">
    <location>
        <begin position="327"/>
        <end position="362"/>
    </location>
</feature>
<feature type="region of interest" description="Disordered" evidence="7">
    <location>
        <begin position="1"/>
        <end position="30"/>
    </location>
</feature>
<evidence type="ECO:0000259" key="9">
    <source>
        <dbReference type="PROSITE" id="PS50222"/>
    </source>
</evidence>
<keyword evidence="4 8" id="KW-1133">Transmembrane helix</keyword>
<keyword evidence="11" id="KW-1185">Reference proteome</keyword>
<dbReference type="EMBL" id="CAJNDS010002079">
    <property type="protein sequence ID" value="CAE7311024.1"/>
    <property type="molecule type" value="Genomic_DNA"/>
</dbReference>
<dbReference type="GO" id="GO:0001518">
    <property type="term" value="C:voltage-gated sodium channel complex"/>
    <property type="evidence" value="ECO:0007669"/>
    <property type="project" value="TreeGrafter"/>
</dbReference>
<dbReference type="SUPFAM" id="SSF47473">
    <property type="entry name" value="EF-hand"/>
    <property type="match status" value="1"/>
</dbReference>
<dbReference type="Gene3D" id="1.10.287.70">
    <property type="match status" value="1"/>
</dbReference>
<evidence type="ECO:0000256" key="6">
    <source>
        <dbReference type="SAM" id="Coils"/>
    </source>
</evidence>
<dbReference type="InterPro" id="IPR011992">
    <property type="entry name" value="EF-hand-dom_pair"/>
</dbReference>
<evidence type="ECO:0000256" key="7">
    <source>
        <dbReference type="SAM" id="MobiDB-lite"/>
    </source>
</evidence>
<dbReference type="Pfam" id="PF00520">
    <property type="entry name" value="Ion_trans"/>
    <property type="match status" value="1"/>
</dbReference>
<sequence>MELPKLPSAWTPSLPTVETTPTSFGRQVSTGKRPQVRVGGSFLHNSAEGTGPVSCKSRFEAVMTSMYLANFMAVVVLVDAISTCADIDATAADEATPPIFQTISDMCLVCYTCEALGLFGLYGRPLFKDWMMILDVVIVLCGWGEKILASVNLFGFRISVLRALRLVRIFRLMRLLKRIRPLRELHKLVMMMATCLRTLIWSFMLCFVVMTVWAMLMVEIVHPTLLEMYQQNKFTDCDEHCLRSMSSVMDANLLLFKTVIAGDSWGQIAVPVIREHPATAIIFVGSLLTLVFGVLNLIVAVVVDTFADARLNDVQNLAEEMEDEIEHDRKALAKLFARIDEDGSGQLTLTEMIEGARRDPGFQSRLRVMDIDEQDLEQLFQMIDRDQSGTIEVAEFIGPLSRWAHDSKTAPRFIKYHMLQTMQMQEDLWDLSVECFGQLNNRIEELSKRWLGQAAGEHEAPPAGRRFSHHSATSTTESCYETAGHTADSSVMETNHTIELSRVHSRDSQGMTMESRPSDGSQMSRVSPQDFSLLQGGVSTFHGVDQPRSSAHADFLAAKTESRQRHEESLVVLGLLEAATAKLESRMESFLAEIRSPTQDHAMAPAEAILAKKKVKKKGNILHPEAFRNMYMDRGRRLFQPQDVTSNSPHHAVHARSHHAADDAPAPSNAAKYKSKSDAARSRDSDDSFPRI</sequence>
<organism evidence="10 11">
    <name type="scientific">Symbiodinium natans</name>
    <dbReference type="NCBI Taxonomy" id="878477"/>
    <lineage>
        <taxon>Eukaryota</taxon>
        <taxon>Sar</taxon>
        <taxon>Alveolata</taxon>
        <taxon>Dinophyceae</taxon>
        <taxon>Suessiales</taxon>
        <taxon>Symbiodiniaceae</taxon>
        <taxon>Symbiodinium</taxon>
    </lineage>
</organism>
<accession>A0A812NK17</accession>
<dbReference type="PROSITE" id="PS50222">
    <property type="entry name" value="EF_HAND_2"/>
    <property type="match status" value="2"/>
</dbReference>
<evidence type="ECO:0000313" key="11">
    <source>
        <dbReference type="Proteomes" id="UP000604046"/>
    </source>
</evidence>
<dbReference type="PANTHER" id="PTHR10037">
    <property type="entry name" value="VOLTAGE-GATED CATION CHANNEL CALCIUM AND SODIUM"/>
    <property type="match status" value="1"/>
</dbReference>
<dbReference type="GO" id="GO:0005248">
    <property type="term" value="F:voltage-gated sodium channel activity"/>
    <property type="evidence" value="ECO:0007669"/>
    <property type="project" value="TreeGrafter"/>
</dbReference>
<evidence type="ECO:0000256" key="8">
    <source>
        <dbReference type="SAM" id="Phobius"/>
    </source>
</evidence>
<dbReference type="InterPro" id="IPR018247">
    <property type="entry name" value="EF_Hand_1_Ca_BS"/>
</dbReference>